<evidence type="ECO:0000256" key="1">
    <source>
        <dbReference type="SAM" id="Phobius"/>
    </source>
</evidence>
<sequence>MKKIFKKLIISLVIVIITYFISGDSGSFTIVIIGGLSGVVIGELIWNQLKRKKVQKSGRQMKLFEGLNYKEKALRLFFITCILSLTILIPDFPISIYVIGILALCSGIAYNSIKHLNISG</sequence>
<accession>A0A1I3TIJ4</accession>
<protein>
    <submittedName>
        <fullName evidence="2">Uncharacterized protein</fullName>
    </submittedName>
</protein>
<keyword evidence="1" id="KW-0812">Transmembrane</keyword>
<evidence type="ECO:0000313" key="3">
    <source>
        <dbReference type="Proteomes" id="UP000183557"/>
    </source>
</evidence>
<feature type="transmembrane region" description="Helical" evidence="1">
    <location>
        <begin position="95"/>
        <end position="113"/>
    </location>
</feature>
<feature type="transmembrane region" description="Helical" evidence="1">
    <location>
        <begin position="73"/>
        <end position="89"/>
    </location>
</feature>
<dbReference type="RefSeq" id="WP_075035976.1">
    <property type="nucleotide sequence ID" value="NZ_FOSB01000003.1"/>
</dbReference>
<keyword evidence="1" id="KW-0472">Membrane</keyword>
<keyword evidence="1" id="KW-1133">Transmembrane helix</keyword>
<reference evidence="3" key="1">
    <citation type="submission" date="2016-10" db="EMBL/GenBank/DDBJ databases">
        <authorList>
            <person name="Varghese N."/>
            <person name="Submissions S."/>
        </authorList>
    </citation>
    <scope>NUCLEOTIDE SEQUENCE [LARGE SCALE GENOMIC DNA]</scope>
    <source>
        <strain evidence="3">CGMCC 1.3704</strain>
    </source>
</reference>
<proteinExistence type="predicted"/>
<evidence type="ECO:0000313" key="2">
    <source>
        <dbReference type="EMBL" id="SFJ70362.1"/>
    </source>
</evidence>
<dbReference type="EMBL" id="FOSB01000003">
    <property type="protein sequence ID" value="SFJ70362.1"/>
    <property type="molecule type" value="Genomic_DNA"/>
</dbReference>
<organism evidence="2 3">
    <name type="scientific">Halobacillus dabanensis</name>
    <dbReference type="NCBI Taxonomy" id="240302"/>
    <lineage>
        <taxon>Bacteria</taxon>
        <taxon>Bacillati</taxon>
        <taxon>Bacillota</taxon>
        <taxon>Bacilli</taxon>
        <taxon>Bacillales</taxon>
        <taxon>Bacillaceae</taxon>
        <taxon>Halobacillus</taxon>
    </lineage>
</organism>
<feature type="transmembrane region" description="Helical" evidence="1">
    <location>
        <begin position="28"/>
        <end position="46"/>
    </location>
</feature>
<dbReference type="AlphaFoldDB" id="A0A1I3TIJ4"/>
<keyword evidence="3" id="KW-1185">Reference proteome</keyword>
<gene>
    <name evidence="2" type="ORF">SAMN04487936_103394</name>
</gene>
<dbReference type="Proteomes" id="UP000183557">
    <property type="component" value="Unassembled WGS sequence"/>
</dbReference>
<name>A0A1I3TIJ4_HALDA</name>
<feature type="transmembrane region" description="Helical" evidence="1">
    <location>
        <begin position="5"/>
        <end position="22"/>
    </location>
</feature>